<dbReference type="OrthoDB" id="250167at2"/>
<evidence type="ECO:0000259" key="1">
    <source>
        <dbReference type="Pfam" id="PF07587"/>
    </source>
</evidence>
<keyword evidence="3" id="KW-1185">Reference proteome</keyword>
<sequence>MQEQPERDRRTTRIQRRGNFRDLGEEVPPGVPAAFHNLPDGAQPDRLGLARWLVCEENPLTSRVVANRCWEQIFGRGLVSTSEEFGSQGELPTHPELLDWLATELVRSGWDLKAFFRLLVTSSTYRQSSRVTPELLERDPDNRLLARGPRFRLSAEMIRDQALFVSGLLSPRMHGPPVNPPRPQTGLNAAFGSAIDKPTSTGQDRYRRALYTEWRRTNPYPSMTTFDAPNREVCTVRRDRTNTPLQALVTLNDPVFVEASQALARRMVREGGDSTEGRARRGVRLCLGREPSEKEVAALVSLFQDARSDFADASDAATRMATDPLGPLPEGMDAAELAAWTVVGNVLLNLDEMFLKR</sequence>
<accession>A0A432MJ04</accession>
<dbReference type="Proteomes" id="UP000280296">
    <property type="component" value="Unassembled WGS sequence"/>
</dbReference>
<dbReference type="PANTHER" id="PTHR35889:SF3">
    <property type="entry name" value="F-BOX DOMAIN-CONTAINING PROTEIN"/>
    <property type="match status" value="1"/>
</dbReference>
<dbReference type="AlphaFoldDB" id="A0A432MJ04"/>
<dbReference type="EMBL" id="RYZH01000023">
    <property type="protein sequence ID" value="RUL87331.1"/>
    <property type="molecule type" value="Genomic_DNA"/>
</dbReference>
<evidence type="ECO:0000313" key="2">
    <source>
        <dbReference type="EMBL" id="RUL87331.1"/>
    </source>
</evidence>
<gene>
    <name evidence="2" type="ORF">TsocGM_12945</name>
</gene>
<reference evidence="2 3" key="2">
    <citation type="submission" date="2019-01" db="EMBL/GenBank/DDBJ databases">
        <title>Tautonia sociabilis, a novel thermotolerant planctomycete of Isosphaeraceae family, isolated from a 4000 m deep subterranean habitat.</title>
        <authorList>
            <person name="Kovaleva O.L."/>
            <person name="Elcheninov A.G."/>
            <person name="Van Heerden E."/>
            <person name="Toshchakov S.V."/>
            <person name="Novikov A."/>
            <person name="Bonch-Osmolovskaya E.A."/>
            <person name="Kublanov I.V."/>
        </authorList>
    </citation>
    <scope>NUCLEOTIDE SEQUENCE [LARGE SCALE GENOMIC DNA]</scope>
    <source>
        <strain evidence="2 3">GM2012</strain>
    </source>
</reference>
<evidence type="ECO:0000313" key="3">
    <source>
        <dbReference type="Proteomes" id="UP000280296"/>
    </source>
</evidence>
<reference evidence="2 3" key="1">
    <citation type="submission" date="2018-12" db="EMBL/GenBank/DDBJ databases">
        <authorList>
            <person name="Toschakov S.V."/>
        </authorList>
    </citation>
    <scope>NUCLEOTIDE SEQUENCE [LARGE SCALE GENOMIC DNA]</scope>
    <source>
        <strain evidence="2 3">GM2012</strain>
    </source>
</reference>
<dbReference type="InterPro" id="IPR022655">
    <property type="entry name" value="DUF1553"/>
</dbReference>
<organism evidence="2 3">
    <name type="scientific">Tautonia sociabilis</name>
    <dbReference type="NCBI Taxonomy" id="2080755"/>
    <lineage>
        <taxon>Bacteria</taxon>
        <taxon>Pseudomonadati</taxon>
        <taxon>Planctomycetota</taxon>
        <taxon>Planctomycetia</taxon>
        <taxon>Isosphaerales</taxon>
        <taxon>Isosphaeraceae</taxon>
        <taxon>Tautonia</taxon>
    </lineage>
</organism>
<dbReference type="PANTHER" id="PTHR35889">
    <property type="entry name" value="CYCLOINULO-OLIGOSACCHARIDE FRUCTANOTRANSFERASE-RELATED"/>
    <property type="match status" value="1"/>
</dbReference>
<proteinExistence type="predicted"/>
<comment type="caution">
    <text evidence="2">The sequence shown here is derived from an EMBL/GenBank/DDBJ whole genome shotgun (WGS) entry which is preliminary data.</text>
</comment>
<name>A0A432MJ04_9BACT</name>
<feature type="domain" description="DUF1553" evidence="1">
    <location>
        <begin position="45"/>
        <end position="302"/>
    </location>
</feature>
<dbReference type="Pfam" id="PF07587">
    <property type="entry name" value="PSD1"/>
    <property type="match status" value="1"/>
</dbReference>
<protein>
    <submittedName>
        <fullName evidence="2">DUF1553 domain-containing protein</fullName>
    </submittedName>
</protein>